<keyword evidence="1" id="KW-0732">Signal</keyword>
<gene>
    <name evidence="2" type="ORF">D9758_013646</name>
</gene>
<evidence type="ECO:0000256" key="1">
    <source>
        <dbReference type="SAM" id="SignalP"/>
    </source>
</evidence>
<proteinExistence type="predicted"/>
<organism evidence="2 3">
    <name type="scientific">Tetrapyrgos nigripes</name>
    <dbReference type="NCBI Taxonomy" id="182062"/>
    <lineage>
        <taxon>Eukaryota</taxon>
        <taxon>Fungi</taxon>
        <taxon>Dikarya</taxon>
        <taxon>Basidiomycota</taxon>
        <taxon>Agaricomycotina</taxon>
        <taxon>Agaricomycetes</taxon>
        <taxon>Agaricomycetidae</taxon>
        <taxon>Agaricales</taxon>
        <taxon>Marasmiineae</taxon>
        <taxon>Marasmiaceae</taxon>
        <taxon>Tetrapyrgos</taxon>
    </lineage>
</organism>
<feature type="signal peptide" evidence="1">
    <location>
        <begin position="1"/>
        <end position="22"/>
    </location>
</feature>
<reference evidence="2 3" key="1">
    <citation type="journal article" date="2020" name="ISME J.">
        <title>Uncovering the hidden diversity of litter-decomposition mechanisms in mushroom-forming fungi.</title>
        <authorList>
            <person name="Floudas D."/>
            <person name="Bentzer J."/>
            <person name="Ahren D."/>
            <person name="Johansson T."/>
            <person name="Persson P."/>
            <person name="Tunlid A."/>
        </authorList>
    </citation>
    <scope>NUCLEOTIDE SEQUENCE [LARGE SCALE GENOMIC DNA]</scope>
    <source>
        <strain evidence="2 3">CBS 291.85</strain>
    </source>
</reference>
<name>A0A8H5FQ44_9AGAR</name>
<evidence type="ECO:0000313" key="3">
    <source>
        <dbReference type="Proteomes" id="UP000559256"/>
    </source>
</evidence>
<protein>
    <submittedName>
        <fullName evidence="2">Uncharacterized protein</fullName>
    </submittedName>
</protein>
<comment type="caution">
    <text evidence="2">The sequence shown here is derived from an EMBL/GenBank/DDBJ whole genome shotgun (WGS) entry which is preliminary data.</text>
</comment>
<accession>A0A8H5FQ44</accession>
<dbReference type="EMBL" id="JAACJM010000112">
    <property type="protein sequence ID" value="KAF5345460.1"/>
    <property type="molecule type" value="Genomic_DNA"/>
</dbReference>
<dbReference type="Proteomes" id="UP000559256">
    <property type="component" value="Unassembled WGS sequence"/>
</dbReference>
<dbReference type="AlphaFoldDB" id="A0A8H5FQ44"/>
<dbReference type="OrthoDB" id="2538281at2759"/>
<sequence length="251" mass="27297">MIQTILYFALFNLAIQMSCVWCTPVTEIVSISARAGEVTVIDNGSNIPPGQKRNQGSLSNGWSWQNTGLLTHGCSGSRIHISDCYGMQLSSKTNENLEHDLPPDAISRQRIEIASGQKGVAGETHSFEWKYYLSPETGTANGFFHLMQLLNENPDGKVQNGPVITLDARNNKVYIDDFYNQGCSGSSCPSISLSSFVGRPHYTESRGKQLLKYEVHGIMGTGGPVKFGTYRAAVAGMTASYAAVGDFKQLS</sequence>
<keyword evidence="3" id="KW-1185">Reference proteome</keyword>
<evidence type="ECO:0000313" key="2">
    <source>
        <dbReference type="EMBL" id="KAF5345460.1"/>
    </source>
</evidence>
<feature type="chain" id="PRO_5034005440" evidence="1">
    <location>
        <begin position="23"/>
        <end position="251"/>
    </location>
</feature>